<dbReference type="OrthoDB" id="207084at2759"/>
<evidence type="ECO:0000256" key="2">
    <source>
        <dbReference type="SAM" id="MobiDB-lite"/>
    </source>
</evidence>
<sequence>MDGAAGLREGETEKEGDDEGGSVSEKEGDTVIALRKESGKEAQNESGEKVGGQGQKARATAAKGSRPMEEPTRGTQGKEELTRGKRAKLKKARDKYAEQDEEEREIRMALLASAGKSDKGTGKGGKKGGKDARGKGGEPEKMKRESAGPVQDERKVCYKCKQAGHVAKDCPTGEVSGAALSGTADSATAEPANGKAGRIGQSEGDKREAEGPEGARATDEVSAEKGSDGTQLSRRARARAQNEGERAEIAAILEEENLQELPDEERDRLTELDALTGVPRADDILLYAVPMCGPYTALQGCKFKVKLTPGTAKKGKAAKTAVEVFSRMPEATRREKELMKAVQDPDLVAVMLGNAKVTAPGLTKMKQTQKKGRKASAQKQ</sequence>
<dbReference type="Pfam" id="PF11923">
    <property type="entry name" value="NFACT-C"/>
    <property type="match status" value="1"/>
</dbReference>
<feature type="region of interest" description="Disordered" evidence="2">
    <location>
        <begin position="1"/>
        <end position="154"/>
    </location>
</feature>
<dbReference type="InterPro" id="IPR021846">
    <property type="entry name" value="NFACT-C"/>
</dbReference>
<feature type="compositionally biased region" description="Basic and acidic residues" evidence="2">
    <location>
        <begin position="216"/>
        <end position="227"/>
    </location>
</feature>
<feature type="compositionally biased region" description="Basic and acidic residues" evidence="2">
    <location>
        <begin position="24"/>
        <end position="48"/>
    </location>
</feature>
<reference evidence="4 5" key="1">
    <citation type="journal article" date="2014" name="Nat. Commun.">
        <title>Klebsormidium flaccidum genome reveals primary factors for plant terrestrial adaptation.</title>
        <authorList>
            <person name="Hori K."/>
            <person name="Maruyama F."/>
            <person name="Fujisawa T."/>
            <person name="Togashi T."/>
            <person name="Yamamoto N."/>
            <person name="Seo M."/>
            <person name="Sato S."/>
            <person name="Yamada T."/>
            <person name="Mori H."/>
            <person name="Tajima N."/>
            <person name="Moriyama T."/>
            <person name="Ikeuchi M."/>
            <person name="Watanabe M."/>
            <person name="Wada H."/>
            <person name="Kobayashi K."/>
            <person name="Saito M."/>
            <person name="Masuda T."/>
            <person name="Sasaki-Sekimoto Y."/>
            <person name="Mashiguchi K."/>
            <person name="Awai K."/>
            <person name="Shimojima M."/>
            <person name="Masuda S."/>
            <person name="Iwai M."/>
            <person name="Nobusawa T."/>
            <person name="Narise T."/>
            <person name="Kondo S."/>
            <person name="Saito H."/>
            <person name="Sato R."/>
            <person name="Murakawa M."/>
            <person name="Ihara Y."/>
            <person name="Oshima-Yamada Y."/>
            <person name="Ohtaka K."/>
            <person name="Satoh M."/>
            <person name="Sonobe K."/>
            <person name="Ishii M."/>
            <person name="Ohtani R."/>
            <person name="Kanamori-Sato M."/>
            <person name="Honoki R."/>
            <person name="Miyazaki D."/>
            <person name="Mochizuki H."/>
            <person name="Umetsu J."/>
            <person name="Higashi K."/>
            <person name="Shibata D."/>
            <person name="Kamiya Y."/>
            <person name="Sato N."/>
            <person name="Nakamura Y."/>
            <person name="Tabata S."/>
            <person name="Ida S."/>
            <person name="Kurokawa K."/>
            <person name="Ohta H."/>
        </authorList>
    </citation>
    <scope>NUCLEOTIDE SEQUENCE [LARGE SCALE GENOMIC DNA]</scope>
    <source>
        <strain evidence="4 5">NIES-2285</strain>
    </source>
</reference>
<accession>A0A1Y1IF78</accession>
<evidence type="ECO:0000313" key="4">
    <source>
        <dbReference type="EMBL" id="GAQ88109.1"/>
    </source>
</evidence>
<dbReference type="SUPFAM" id="SSF57756">
    <property type="entry name" value="Retrovirus zinc finger-like domains"/>
    <property type="match status" value="1"/>
</dbReference>
<evidence type="ECO:0000259" key="3">
    <source>
        <dbReference type="PROSITE" id="PS50158"/>
    </source>
</evidence>
<feature type="compositionally biased region" description="Basic residues" evidence="2">
    <location>
        <begin position="84"/>
        <end position="93"/>
    </location>
</feature>
<proteinExistence type="predicted"/>
<dbReference type="GO" id="GO:0008270">
    <property type="term" value="F:zinc ion binding"/>
    <property type="evidence" value="ECO:0007669"/>
    <property type="project" value="UniProtKB-KW"/>
</dbReference>
<dbReference type="InterPro" id="IPR001878">
    <property type="entry name" value="Znf_CCHC"/>
</dbReference>
<keyword evidence="1" id="KW-0479">Metal-binding</keyword>
<dbReference type="PROSITE" id="PS50158">
    <property type="entry name" value="ZF_CCHC"/>
    <property type="match status" value="1"/>
</dbReference>
<dbReference type="SMART" id="SM00343">
    <property type="entry name" value="ZnF_C2HC"/>
    <property type="match status" value="1"/>
</dbReference>
<name>A0A1Y1IF78_KLENI</name>
<dbReference type="Pfam" id="PF00098">
    <property type="entry name" value="zf-CCHC"/>
    <property type="match status" value="1"/>
</dbReference>
<dbReference type="PANTHER" id="PTHR15239">
    <property type="entry name" value="NUCLEAR EXPORT MEDIATOR FACTOR NEMF"/>
    <property type="match status" value="1"/>
</dbReference>
<organism evidence="4 5">
    <name type="scientific">Klebsormidium nitens</name>
    <name type="common">Green alga</name>
    <name type="synonym">Ulothrix nitens</name>
    <dbReference type="NCBI Taxonomy" id="105231"/>
    <lineage>
        <taxon>Eukaryota</taxon>
        <taxon>Viridiplantae</taxon>
        <taxon>Streptophyta</taxon>
        <taxon>Klebsormidiophyceae</taxon>
        <taxon>Klebsormidiales</taxon>
        <taxon>Klebsormidiaceae</taxon>
        <taxon>Klebsormidium</taxon>
    </lineage>
</organism>
<dbReference type="Proteomes" id="UP000054558">
    <property type="component" value="Unassembled WGS sequence"/>
</dbReference>
<dbReference type="InterPro" id="IPR051608">
    <property type="entry name" value="RQC_Subunit_NEMF"/>
</dbReference>
<evidence type="ECO:0000313" key="5">
    <source>
        <dbReference type="Proteomes" id="UP000054558"/>
    </source>
</evidence>
<feature type="compositionally biased region" description="Basic and acidic residues" evidence="2">
    <location>
        <begin position="128"/>
        <end position="154"/>
    </location>
</feature>
<feature type="compositionally biased region" description="Basic residues" evidence="2">
    <location>
        <begin position="367"/>
        <end position="380"/>
    </location>
</feature>
<feature type="domain" description="CCHC-type" evidence="3">
    <location>
        <begin position="157"/>
        <end position="171"/>
    </location>
</feature>
<dbReference type="GO" id="GO:0003676">
    <property type="term" value="F:nucleic acid binding"/>
    <property type="evidence" value="ECO:0007669"/>
    <property type="project" value="InterPro"/>
</dbReference>
<gene>
    <name evidence="4" type="ORF">KFL_004010015</name>
</gene>
<feature type="region of interest" description="Disordered" evidence="2">
    <location>
        <begin position="167"/>
        <end position="244"/>
    </location>
</feature>
<evidence type="ECO:0000256" key="1">
    <source>
        <dbReference type="PROSITE-ProRule" id="PRU00047"/>
    </source>
</evidence>
<dbReference type="InterPro" id="IPR036875">
    <property type="entry name" value="Znf_CCHC_sf"/>
</dbReference>
<keyword evidence="1" id="KW-0863">Zinc-finger</keyword>
<feature type="compositionally biased region" description="Basic and acidic residues" evidence="2">
    <location>
        <begin position="66"/>
        <end position="83"/>
    </location>
</feature>
<dbReference type="PANTHER" id="PTHR15239:SF6">
    <property type="entry name" value="RIBOSOME QUALITY CONTROL COMPLEX SUBUNIT NEMF"/>
    <property type="match status" value="1"/>
</dbReference>
<dbReference type="AlphaFoldDB" id="A0A1Y1IF78"/>
<feature type="region of interest" description="Disordered" evidence="2">
    <location>
        <begin position="361"/>
        <end position="380"/>
    </location>
</feature>
<dbReference type="STRING" id="105231.A0A1Y1IF78"/>
<keyword evidence="5" id="KW-1185">Reference proteome</keyword>
<protein>
    <recommendedName>
        <fullName evidence="3">CCHC-type domain-containing protein</fullName>
    </recommendedName>
</protein>
<dbReference type="Gene3D" id="4.10.60.10">
    <property type="entry name" value="Zinc finger, CCHC-type"/>
    <property type="match status" value="1"/>
</dbReference>
<dbReference type="EMBL" id="DF237350">
    <property type="protein sequence ID" value="GAQ88109.1"/>
    <property type="molecule type" value="Genomic_DNA"/>
</dbReference>
<keyword evidence="1" id="KW-0862">Zinc</keyword>